<dbReference type="Proteomes" id="UP000193108">
    <property type="component" value="Unassembled WGS sequence"/>
</dbReference>
<evidence type="ECO:0000313" key="3">
    <source>
        <dbReference type="Proteomes" id="UP000193108"/>
    </source>
</evidence>
<keyword evidence="3" id="KW-1185">Reference proteome</keyword>
<evidence type="ECO:0000256" key="1">
    <source>
        <dbReference type="SAM" id="SignalP"/>
    </source>
</evidence>
<reference evidence="2 3" key="1">
    <citation type="submission" date="2016-01" db="EMBL/GenBank/DDBJ databases">
        <title>The new phylogeny of the genus Mycobacterium.</title>
        <authorList>
            <person name="Tarcisio F."/>
            <person name="Conor M."/>
            <person name="Antonella G."/>
            <person name="Elisabetta G."/>
            <person name="Giulia F.S."/>
            <person name="Sara T."/>
            <person name="Anna F."/>
            <person name="Clotilde B."/>
            <person name="Roberto B."/>
            <person name="Veronica D.S."/>
            <person name="Fabio R."/>
            <person name="Monica P."/>
            <person name="Olivier J."/>
            <person name="Enrico T."/>
            <person name="Nicola S."/>
        </authorList>
    </citation>
    <scope>NUCLEOTIDE SEQUENCE [LARGE SCALE GENOMIC DNA]</scope>
    <source>
        <strain evidence="2 3">DSM 44164</strain>
    </source>
</reference>
<protein>
    <recommendedName>
        <fullName evidence="4">PE-PGRS family protein</fullName>
    </recommendedName>
</protein>
<dbReference type="AlphaFoldDB" id="A0A1X1ZBE8"/>
<comment type="caution">
    <text evidence="2">The sequence shown here is derived from an EMBL/GenBank/DDBJ whole genome shotgun (WGS) entry which is preliminary data.</text>
</comment>
<feature type="chain" id="PRO_5039427308" description="PE-PGRS family protein" evidence="1">
    <location>
        <begin position="26"/>
        <end position="354"/>
    </location>
</feature>
<feature type="signal peptide" evidence="1">
    <location>
        <begin position="1"/>
        <end position="25"/>
    </location>
</feature>
<evidence type="ECO:0008006" key="4">
    <source>
        <dbReference type="Google" id="ProtNLM"/>
    </source>
</evidence>
<dbReference type="InterPro" id="IPR049934">
    <property type="entry name" value="GjpA-like"/>
</dbReference>
<sequence>MQSLTTRPWVTSGIAVVGASLIAVAPVAPTPTTTDLHLPDVQLTAFDPFGAWIDVFNTSSANAEALADTFFVAPGAVGQQILVNQFGYLGDFLNNPGSILDVFSDIRDNIGNVFTNTTLLGAEFDLGDWSSLVPLAQANDVMHSVMALAFPDIMGGDLDPETLAIVTEALNFLASPLTGALIGALGPVLSPLVEFGNVVGDIVADLDEDPSAALQDLFDLPARVIGSFFNGSELDLSFLIPLIADAGILPEGITIDALGLSLGGLLTPGQTILPIGADIEETVDLGEDLFIGGSLWNALSLSVIGIDIVGNAVGPLGSLVALPQIIAGAIGWEGGVNPLADLSFPILDWFGGEG</sequence>
<dbReference type="EMBL" id="LQPI01000042">
    <property type="protein sequence ID" value="ORW20626.1"/>
    <property type="molecule type" value="Genomic_DNA"/>
</dbReference>
<dbReference type="NCBIfam" id="NF033942">
    <property type="entry name" value="GjpA"/>
    <property type="match status" value="1"/>
</dbReference>
<dbReference type="RefSeq" id="WP_085138730.1">
    <property type="nucleotide sequence ID" value="NZ_LQPI01000042.1"/>
</dbReference>
<proteinExistence type="predicted"/>
<accession>A0A1X1ZBE8</accession>
<evidence type="ECO:0000313" key="2">
    <source>
        <dbReference type="EMBL" id="ORW20626.1"/>
    </source>
</evidence>
<keyword evidence="1" id="KW-0732">Signal</keyword>
<organism evidence="2 3">
    <name type="scientific">Mycolicibacter nonchromogenicus</name>
    <name type="common">Mycobacterium nonchromogenicum</name>
    <dbReference type="NCBI Taxonomy" id="1782"/>
    <lineage>
        <taxon>Bacteria</taxon>
        <taxon>Bacillati</taxon>
        <taxon>Actinomycetota</taxon>
        <taxon>Actinomycetes</taxon>
        <taxon>Mycobacteriales</taxon>
        <taxon>Mycobacteriaceae</taxon>
        <taxon>Mycolicibacter</taxon>
    </lineage>
</organism>
<gene>
    <name evidence="2" type="ORF">AWC18_10995</name>
</gene>
<name>A0A1X1ZBE8_MYCNO</name>